<dbReference type="eggNOG" id="arCOG01529">
    <property type="taxonomic scope" value="Archaea"/>
</dbReference>
<dbReference type="InterPro" id="IPR020845">
    <property type="entry name" value="AMP-binding_CS"/>
</dbReference>
<comment type="similarity">
    <text evidence="1">Belongs to the ATP-dependent AMP-binding enzyme family.</text>
</comment>
<dbReference type="Pfam" id="PF13193">
    <property type="entry name" value="AMP-binding_C"/>
    <property type="match status" value="1"/>
</dbReference>
<evidence type="ECO:0000256" key="2">
    <source>
        <dbReference type="ARBA" id="ARBA00013275"/>
    </source>
</evidence>
<evidence type="ECO:0000259" key="8">
    <source>
        <dbReference type="Pfam" id="PF16177"/>
    </source>
</evidence>
<dbReference type="STRING" id="666510.ASAC_1260"/>
<dbReference type="InterPro" id="IPR042099">
    <property type="entry name" value="ANL_N_sf"/>
</dbReference>
<dbReference type="PANTHER" id="PTHR24095:SF14">
    <property type="entry name" value="ACETYL-COENZYME A SYNTHETASE 1"/>
    <property type="match status" value="1"/>
</dbReference>
<dbReference type="GeneID" id="9499515"/>
<dbReference type="InterPro" id="IPR045851">
    <property type="entry name" value="AMP-bd_C_sf"/>
</dbReference>
<proteinExistence type="inferred from homology"/>
<keyword evidence="10" id="KW-1185">Reference proteome</keyword>
<dbReference type="GO" id="GO:0005524">
    <property type="term" value="F:ATP binding"/>
    <property type="evidence" value="ECO:0007669"/>
    <property type="project" value="UniProtKB-KW"/>
</dbReference>
<evidence type="ECO:0000313" key="9">
    <source>
        <dbReference type="EMBL" id="ADL19665.1"/>
    </source>
</evidence>
<dbReference type="Pfam" id="PF16177">
    <property type="entry name" value="ACAS_N"/>
    <property type="match status" value="1"/>
</dbReference>
<dbReference type="Pfam" id="PF00501">
    <property type="entry name" value="AMP-binding"/>
    <property type="match status" value="1"/>
</dbReference>
<feature type="domain" description="AMP-dependent synthetase/ligase" evidence="6">
    <location>
        <begin position="96"/>
        <end position="483"/>
    </location>
</feature>
<evidence type="ECO:0000256" key="5">
    <source>
        <dbReference type="ARBA" id="ARBA00022840"/>
    </source>
</evidence>
<dbReference type="Gene3D" id="3.40.50.12780">
    <property type="entry name" value="N-terminal domain of ligase-like"/>
    <property type="match status" value="1"/>
</dbReference>
<reference evidence="9 10" key="1">
    <citation type="journal article" date="2010" name="Appl. Environ. Microbiol.">
        <title>The genome sequence of the crenarchaeon Acidilobus saccharovorans supports a new order, Acidilobales, and suggests an important ecological role in terrestrial acidic hot springs.</title>
        <authorList>
            <person name="Mardanov A.V."/>
            <person name="Svetlitchnyi V.A."/>
            <person name="Beletsky A.V."/>
            <person name="Prokofeva M.I."/>
            <person name="Bonch-Osmolovskaya E.A."/>
            <person name="Ravin N.V."/>
            <person name="Skryabin K.G."/>
        </authorList>
    </citation>
    <scope>NUCLEOTIDE SEQUENCE [LARGE SCALE GENOMIC DNA]</scope>
    <source>
        <strain evidence="10">DSM 16705 / JCM 18335 / VKM B-2471 / 345-15</strain>
    </source>
</reference>
<dbReference type="Gene3D" id="3.30.300.30">
    <property type="match status" value="1"/>
</dbReference>
<dbReference type="FunCoup" id="D9Q2X7">
    <property type="interactions" value="68"/>
</dbReference>
<dbReference type="PANTHER" id="PTHR24095">
    <property type="entry name" value="ACETYL-COENZYME A SYNTHETASE"/>
    <property type="match status" value="1"/>
</dbReference>
<keyword evidence="3 9" id="KW-0436">Ligase</keyword>
<dbReference type="InterPro" id="IPR032387">
    <property type="entry name" value="ACAS_N"/>
</dbReference>
<dbReference type="PROSITE" id="PS00455">
    <property type="entry name" value="AMP_BINDING"/>
    <property type="match status" value="1"/>
</dbReference>
<dbReference type="GO" id="GO:0006085">
    <property type="term" value="P:acetyl-CoA biosynthetic process"/>
    <property type="evidence" value="ECO:0007669"/>
    <property type="project" value="TreeGrafter"/>
</dbReference>
<evidence type="ECO:0000259" key="7">
    <source>
        <dbReference type="Pfam" id="PF13193"/>
    </source>
</evidence>
<accession>D9Q2X7</accession>
<dbReference type="InterPro" id="IPR000873">
    <property type="entry name" value="AMP-dep_synth/lig_dom"/>
</dbReference>
<dbReference type="SUPFAM" id="SSF56801">
    <property type="entry name" value="Acetyl-CoA synthetase-like"/>
    <property type="match status" value="1"/>
</dbReference>
<evidence type="ECO:0000313" key="10">
    <source>
        <dbReference type="Proteomes" id="UP000000346"/>
    </source>
</evidence>
<feature type="domain" description="AMP-binding enzyme C-terminal" evidence="7">
    <location>
        <begin position="536"/>
        <end position="614"/>
    </location>
</feature>
<dbReference type="InParanoid" id="D9Q2X7"/>
<dbReference type="OrthoDB" id="371752at2157"/>
<evidence type="ECO:0000256" key="4">
    <source>
        <dbReference type="ARBA" id="ARBA00022741"/>
    </source>
</evidence>
<gene>
    <name evidence="9" type="ordered locus">ASAC_1260</name>
</gene>
<protein>
    <recommendedName>
        <fullName evidence="2">acetate--CoA ligase</fullName>
        <ecNumber evidence="2">6.2.1.1</ecNumber>
    </recommendedName>
</protein>
<dbReference type="GO" id="GO:0003987">
    <property type="term" value="F:acetate-CoA ligase activity"/>
    <property type="evidence" value="ECO:0007669"/>
    <property type="project" value="UniProtKB-EC"/>
</dbReference>
<dbReference type="HOGENOM" id="CLU_000022_3_6_2"/>
<evidence type="ECO:0000256" key="1">
    <source>
        <dbReference type="ARBA" id="ARBA00006432"/>
    </source>
</evidence>
<dbReference type="RefSeq" id="WP_013267177.1">
    <property type="nucleotide sequence ID" value="NC_014374.1"/>
</dbReference>
<dbReference type="EC" id="6.2.1.1" evidence="2"/>
<dbReference type="KEGG" id="asc:ASAC_1260"/>
<evidence type="ECO:0000259" key="6">
    <source>
        <dbReference type="Pfam" id="PF00501"/>
    </source>
</evidence>
<dbReference type="Proteomes" id="UP000000346">
    <property type="component" value="Chromosome"/>
</dbReference>
<keyword evidence="4" id="KW-0547">Nucleotide-binding</keyword>
<evidence type="ECO:0000256" key="3">
    <source>
        <dbReference type="ARBA" id="ARBA00022598"/>
    </source>
</evidence>
<keyword evidence="5" id="KW-0067">ATP-binding</keyword>
<name>D9Q2X7_ACIS3</name>
<dbReference type="EMBL" id="CP001742">
    <property type="protein sequence ID" value="ADL19665.1"/>
    <property type="molecule type" value="Genomic_DNA"/>
</dbReference>
<organism evidence="9 10">
    <name type="scientific">Acidilobus saccharovorans (strain DSM 16705 / JCM 18335 / VKM B-2471 / 345-15)</name>
    <dbReference type="NCBI Taxonomy" id="666510"/>
    <lineage>
        <taxon>Archaea</taxon>
        <taxon>Thermoproteota</taxon>
        <taxon>Thermoprotei</taxon>
        <taxon>Acidilobales</taxon>
        <taxon>Acidilobaceae</taxon>
        <taxon>Acidilobus</taxon>
    </lineage>
</organism>
<dbReference type="AlphaFoldDB" id="D9Q2X7"/>
<sequence>MTYIWTPPRDLVQQANVTHFMESQKIESYQDLVRRSASDIKWFWGNVPEWLELEWFAEPRDVYDSSRGVEWTKWYIGGKINVSYNVLDRIVKRGLGDKVAMTWIGEDSKVVRLTYNEMLDYVNRFSNLLVDLGVGKGDVVAIYAPIMPESAIAMLASMRVGAIAAPIFSGYAPEAVAERLRLGEAKVLVTVDGYYRKGKVVQLKPSADEAVRLSGLKPKVIVIRRLNIEVPINEERDLIFDREVQSKRPTFEPAETEAEDPAILMFTSGTTGKPKGAVISHAGMLLQPTKEHYFNLDIKPGWEGYNDVLWWITDLGWMMGPWMVVGSQSLGASHLSIEGALDYPARDRVWDIIEKFKVTHLGFAATAGRLLKSLGKDAYENHDLSSIRAFGNTGEPIDEDTWMWVVRDLGEERRPMINLSGGTEIMGCFLLPSPVVPLKPTTLWGPGLGMDVDVFDDNGTPVRGKPGYLVAKKPAPSMTRGLWKDPERYIETYWSRFPGVWYHGDYALIDEDGFWYILGRADDVIKVAGKRLGPAEVETIVNSYPKVAESACIGYPHPVKGEVVVCFAIPKPGQVLDDVDLSNIRRLVAEKLGKPFEPEAVVPVKDLPRTRSGKIMRRIVRDAAVDKQVEQSSVIDNPESINYVKEAAATLKRLMK</sequence>
<dbReference type="InterPro" id="IPR025110">
    <property type="entry name" value="AMP-bd_C"/>
</dbReference>
<feature type="domain" description="Acetyl-coenzyme A synthetase N-terminal" evidence="8">
    <location>
        <begin position="29"/>
        <end position="86"/>
    </location>
</feature>